<protein>
    <recommendedName>
        <fullName evidence="3">Guided entry of tail-anchored proteins factor 1</fullName>
    </recommendedName>
    <alternativeName>
        <fullName evidence="13">Tail-anchored protein insertion receptor WRB</fullName>
    </alternativeName>
    <alternativeName>
        <fullName evidence="14">Tryptophan-rich basic protein</fullName>
    </alternativeName>
</protein>
<feature type="transmembrane region" description="Helical" evidence="15">
    <location>
        <begin position="94"/>
        <end position="113"/>
    </location>
</feature>
<organism evidence="17 18">
    <name type="scientific">Aromia moschata</name>
    <dbReference type="NCBI Taxonomy" id="1265417"/>
    <lineage>
        <taxon>Eukaryota</taxon>
        <taxon>Metazoa</taxon>
        <taxon>Ecdysozoa</taxon>
        <taxon>Arthropoda</taxon>
        <taxon>Hexapoda</taxon>
        <taxon>Insecta</taxon>
        <taxon>Pterygota</taxon>
        <taxon>Neoptera</taxon>
        <taxon>Endopterygota</taxon>
        <taxon>Coleoptera</taxon>
        <taxon>Polyphaga</taxon>
        <taxon>Cucujiformia</taxon>
        <taxon>Chrysomeloidea</taxon>
        <taxon>Cerambycidae</taxon>
        <taxon>Cerambycinae</taxon>
        <taxon>Callichromatini</taxon>
        <taxon>Aromia</taxon>
    </lineage>
</organism>
<keyword evidence="12" id="KW-0030">Aminoacyl-tRNA synthetase</keyword>
<evidence type="ECO:0000256" key="10">
    <source>
        <dbReference type="ARBA" id="ARBA00022989"/>
    </source>
</evidence>
<evidence type="ECO:0000256" key="1">
    <source>
        <dbReference type="ARBA" id="ARBA00004477"/>
    </source>
</evidence>
<evidence type="ECO:0000256" key="15">
    <source>
        <dbReference type="SAM" id="Phobius"/>
    </source>
</evidence>
<keyword evidence="4" id="KW-0436">Ligase</keyword>
<dbReference type="GO" id="GO:0043529">
    <property type="term" value="C:GET complex"/>
    <property type="evidence" value="ECO:0007669"/>
    <property type="project" value="TreeGrafter"/>
</dbReference>
<evidence type="ECO:0000256" key="8">
    <source>
        <dbReference type="ARBA" id="ARBA00022840"/>
    </source>
</evidence>
<evidence type="ECO:0000256" key="6">
    <source>
        <dbReference type="ARBA" id="ARBA00022741"/>
    </source>
</evidence>
<evidence type="ECO:0000313" key="18">
    <source>
        <dbReference type="Proteomes" id="UP001162162"/>
    </source>
</evidence>
<keyword evidence="9" id="KW-0648">Protein biosynthesis</keyword>
<dbReference type="GO" id="GO:0004812">
    <property type="term" value="F:aminoacyl-tRNA ligase activity"/>
    <property type="evidence" value="ECO:0007669"/>
    <property type="project" value="UniProtKB-KW"/>
</dbReference>
<dbReference type="EMBL" id="JAPWTK010000015">
    <property type="protein sequence ID" value="KAJ8958856.1"/>
    <property type="molecule type" value="Genomic_DNA"/>
</dbReference>
<evidence type="ECO:0000256" key="5">
    <source>
        <dbReference type="ARBA" id="ARBA00022692"/>
    </source>
</evidence>
<dbReference type="GO" id="GO:0005789">
    <property type="term" value="C:endoplasmic reticulum membrane"/>
    <property type="evidence" value="ECO:0007669"/>
    <property type="project" value="UniProtKB-SubCell"/>
</dbReference>
<dbReference type="GO" id="GO:0043495">
    <property type="term" value="F:protein-membrane adaptor activity"/>
    <property type="evidence" value="ECO:0007669"/>
    <property type="project" value="TreeGrafter"/>
</dbReference>
<dbReference type="GO" id="GO:0005524">
    <property type="term" value="F:ATP binding"/>
    <property type="evidence" value="ECO:0007669"/>
    <property type="project" value="UniProtKB-KW"/>
</dbReference>
<evidence type="ECO:0000256" key="7">
    <source>
        <dbReference type="ARBA" id="ARBA00022824"/>
    </source>
</evidence>
<dbReference type="PANTHER" id="PTHR42650">
    <property type="entry name" value="TAIL-ANCHORED PROTEIN INSERTION RECEPTOR WRB"/>
    <property type="match status" value="1"/>
</dbReference>
<gene>
    <name evidence="17" type="ORF">NQ318_019621</name>
</gene>
<comment type="subcellular location">
    <subcellularLocation>
        <location evidence="1">Endoplasmic reticulum membrane</location>
        <topology evidence="1">Multi-pass membrane protein</topology>
    </subcellularLocation>
</comment>
<dbReference type="PANTHER" id="PTHR42650:SF1">
    <property type="entry name" value="GUIDED ENTRY OF TAIL-ANCHORED PROTEINS FACTOR 1"/>
    <property type="match status" value="1"/>
</dbReference>
<keyword evidence="11 15" id="KW-0472">Membrane</keyword>
<comment type="similarity">
    <text evidence="2">Belongs to the WRB/GET1 family.</text>
</comment>
<evidence type="ECO:0000256" key="13">
    <source>
        <dbReference type="ARBA" id="ARBA00032437"/>
    </source>
</evidence>
<evidence type="ECO:0000313" key="17">
    <source>
        <dbReference type="EMBL" id="KAJ8958856.1"/>
    </source>
</evidence>
<name>A0AAV8Z6K0_9CUCU</name>
<comment type="caution">
    <text evidence="17">The sequence shown here is derived from an EMBL/GenBank/DDBJ whole genome shotgun (WGS) entry which is preliminary data.</text>
</comment>
<dbReference type="GO" id="GO:0006418">
    <property type="term" value="P:tRNA aminoacylation for protein translation"/>
    <property type="evidence" value="ECO:0007669"/>
    <property type="project" value="InterPro"/>
</dbReference>
<proteinExistence type="inferred from homology"/>
<dbReference type="GO" id="GO:0071816">
    <property type="term" value="P:tail-anchored membrane protein insertion into ER membrane"/>
    <property type="evidence" value="ECO:0007669"/>
    <property type="project" value="InterPro"/>
</dbReference>
<feature type="domain" description="WHEP-TRS" evidence="16">
    <location>
        <begin position="188"/>
        <end position="221"/>
    </location>
</feature>
<dbReference type="PROSITE" id="PS51185">
    <property type="entry name" value="WHEP_TRS_2"/>
    <property type="match status" value="1"/>
</dbReference>
<dbReference type="Proteomes" id="UP001162162">
    <property type="component" value="Unassembled WGS sequence"/>
</dbReference>
<dbReference type="InterPro" id="IPR029012">
    <property type="entry name" value="Helix_hairpin_bin_sf"/>
</dbReference>
<dbReference type="AlphaFoldDB" id="A0AAV8Z6K0"/>
<dbReference type="Pfam" id="PF04420">
    <property type="entry name" value="CHD5"/>
    <property type="match status" value="1"/>
</dbReference>
<evidence type="ECO:0000256" key="3">
    <source>
        <dbReference type="ARBA" id="ARBA00017951"/>
    </source>
</evidence>
<dbReference type="InterPro" id="IPR028945">
    <property type="entry name" value="Get1"/>
</dbReference>
<keyword evidence="10 15" id="KW-1133">Transmembrane helix</keyword>
<evidence type="ECO:0000256" key="4">
    <source>
        <dbReference type="ARBA" id="ARBA00022598"/>
    </source>
</evidence>
<evidence type="ECO:0000256" key="14">
    <source>
        <dbReference type="ARBA" id="ARBA00033006"/>
    </source>
</evidence>
<dbReference type="Gene3D" id="1.10.287.660">
    <property type="entry name" value="Helix hairpin bin"/>
    <property type="match status" value="1"/>
</dbReference>
<evidence type="ECO:0000256" key="11">
    <source>
        <dbReference type="ARBA" id="ARBA00023136"/>
    </source>
</evidence>
<accession>A0AAV8Z6K0</accession>
<keyword evidence="18" id="KW-1185">Reference proteome</keyword>
<reference evidence="17" key="1">
    <citation type="journal article" date="2023" name="Insect Mol. Biol.">
        <title>Genome sequencing provides insights into the evolution of gene families encoding plant cell wall-degrading enzymes in longhorned beetles.</title>
        <authorList>
            <person name="Shin N.R."/>
            <person name="Okamura Y."/>
            <person name="Kirsch R."/>
            <person name="Pauchet Y."/>
        </authorList>
    </citation>
    <scope>NUCLEOTIDE SEQUENCE</scope>
    <source>
        <strain evidence="17">AMC_N1</strain>
    </source>
</reference>
<dbReference type="InterPro" id="IPR000738">
    <property type="entry name" value="WHEP-TRS_dom"/>
</dbReference>
<evidence type="ECO:0000259" key="16">
    <source>
        <dbReference type="PROSITE" id="PS51185"/>
    </source>
</evidence>
<evidence type="ECO:0000256" key="9">
    <source>
        <dbReference type="ARBA" id="ARBA00022917"/>
    </source>
</evidence>
<sequence>MMYPLILSTTLSFLSVHSSLIGKQILKWINRPSGKENQLLSQKFELKSEQSKMNITDDFAKYSKIQRRINTIDEELSLHRNDKNSLTLQLGLTYGLKFALGIMLVVLSIYYRYSPRYRLNAFLTISFVTRTKIIKSLSIFGYYAVPLLQEKSTSARVLSKKWGKNKKHRNIKLNVYFDTMADPKHEEILAPLRASVKEQGDLVRQLKAEGAPVLDVKKGSA</sequence>
<keyword evidence="8" id="KW-0067">ATP-binding</keyword>
<evidence type="ECO:0000256" key="12">
    <source>
        <dbReference type="ARBA" id="ARBA00023146"/>
    </source>
</evidence>
<keyword evidence="6" id="KW-0547">Nucleotide-binding</keyword>
<evidence type="ECO:0000256" key="2">
    <source>
        <dbReference type="ARBA" id="ARBA00010799"/>
    </source>
</evidence>
<keyword evidence="7" id="KW-0256">Endoplasmic reticulum</keyword>
<keyword evidence="5 15" id="KW-0812">Transmembrane</keyword>